<dbReference type="HOGENOM" id="CLU_2562679_0_0_1"/>
<accession>U7DYD5</accession>
<dbReference type="Proteomes" id="UP000006729">
    <property type="component" value="Chromosome 2"/>
</dbReference>
<protein>
    <submittedName>
        <fullName evidence="1">Uncharacterized protein</fullName>
    </submittedName>
</protein>
<organism evidence="1 2">
    <name type="scientific">Populus trichocarpa</name>
    <name type="common">Western balsam poplar</name>
    <name type="synonym">Populus balsamifera subsp. trichocarpa</name>
    <dbReference type="NCBI Taxonomy" id="3694"/>
    <lineage>
        <taxon>Eukaryota</taxon>
        <taxon>Viridiplantae</taxon>
        <taxon>Streptophyta</taxon>
        <taxon>Embryophyta</taxon>
        <taxon>Tracheophyta</taxon>
        <taxon>Spermatophyta</taxon>
        <taxon>Magnoliopsida</taxon>
        <taxon>eudicotyledons</taxon>
        <taxon>Gunneridae</taxon>
        <taxon>Pentapetalae</taxon>
        <taxon>rosids</taxon>
        <taxon>fabids</taxon>
        <taxon>Malpighiales</taxon>
        <taxon>Salicaceae</taxon>
        <taxon>Saliceae</taxon>
        <taxon>Populus</taxon>
    </lineage>
</organism>
<evidence type="ECO:0000313" key="2">
    <source>
        <dbReference type="Proteomes" id="UP000006729"/>
    </source>
</evidence>
<keyword evidence="2" id="KW-1185">Reference proteome</keyword>
<name>U7DYD5_POPTR</name>
<reference evidence="1 2" key="1">
    <citation type="journal article" date="2006" name="Science">
        <title>The genome of black cottonwood, Populus trichocarpa (Torr. &amp; Gray).</title>
        <authorList>
            <person name="Tuskan G.A."/>
            <person name="Difazio S."/>
            <person name="Jansson S."/>
            <person name="Bohlmann J."/>
            <person name="Grigoriev I."/>
            <person name="Hellsten U."/>
            <person name="Putnam N."/>
            <person name="Ralph S."/>
            <person name="Rombauts S."/>
            <person name="Salamov A."/>
            <person name="Schein J."/>
            <person name="Sterck L."/>
            <person name="Aerts A."/>
            <person name="Bhalerao R.R."/>
            <person name="Bhalerao R.P."/>
            <person name="Blaudez D."/>
            <person name="Boerjan W."/>
            <person name="Brun A."/>
            <person name="Brunner A."/>
            <person name="Busov V."/>
            <person name="Campbell M."/>
            <person name="Carlson J."/>
            <person name="Chalot M."/>
            <person name="Chapman J."/>
            <person name="Chen G.L."/>
            <person name="Cooper D."/>
            <person name="Coutinho P.M."/>
            <person name="Couturier J."/>
            <person name="Covert S."/>
            <person name="Cronk Q."/>
            <person name="Cunningham R."/>
            <person name="Davis J."/>
            <person name="Degroeve S."/>
            <person name="Dejardin A."/>
            <person name="Depamphilis C."/>
            <person name="Detter J."/>
            <person name="Dirks B."/>
            <person name="Dubchak I."/>
            <person name="Duplessis S."/>
            <person name="Ehlting J."/>
            <person name="Ellis B."/>
            <person name="Gendler K."/>
            <person name="Goodstein D."/>
            <person name="Gribskov M."/>
            <person name="Grimwood J."/>
            <person name="Groover A."/>
            <person name="Gunter L."/>
            <person name="Hamberger B."/>
            <person name="Heinze B."/>
            <person name="Helariutta Y."/>
            <person name="Henrissat B."/>
            <person name="Holligan D."/>
            <person name="Holt R."/>
            <person name="Huang W."/>
            <person name="Islam-Faridi N."/>
            <person name="Jones S."/>
            <person name="Jones-Rhoades M."/>
            <person name="Jorgensen R."/>
            <person name="Joshi C."/>
            <person name="Kangasjarvi J."/>
            <person name="Karlsson J."/>
            <person name="Kelleher C."/>
            <person name="Kirkpatrick R."/>
            <person name="Kirst M."/>
            <person name="Kohler A."/>
            <person name="Kalluri U."/>
            <person name="Larimer F."/>
            <person name="Leebens-Mack J."/>
            <person name="Leple J.C."/>
            <person name="Locascio P."/>
            <person name="Lou Y."/>
            <person name="Lucas S."/>
            <person name="Martin F."/>
            <person name="Montanini B."/>
            <person name="Napoli C."/>
            <person name="Nelson D.R."/>
            <person name="Nelson C."/>
            <person name="Nieminen K."/>
            <person name="Nilsson O."/>
            <person name="Pereda V."/>
            <person name="Peter G."/>
            <person name="Philippe R."/>
            <person name="Pilate G."/>
            <person name="Poliakov A."/>
            <person name="Razumovskaya J."/>
            <person name="Richardson P."/>
            <person name="Rinaldi C."/>
            <person name="Ritland K."/>
            <person name="Rouze P."/>
            <person name="Ryaboy D."/>
            <person name="Schmutz J."/>
            <person name="Schrader J."/>
            <person name="Segerman B."/>
            <person name="Shin H."/>
            <person name="Siddiqui A."/>
            <person name="Sterky F."/>
            <person name="Terry A."/>
            <person name="Tsai C.J."/>
            <person name="Uberbacher E."/>
            <person name="Unneberg P."/>
            <person name="Vahala J."/>
            <person name="Wall K."/>
            <person name="Wessler S."/>
            <person name="Yang G."/>
            <person name="Yin T."/>
            <person name="Douglas C."/>
            <person name="Marra M."/>
            <person name="Sandberg G."/>
            <person name="Van de Peer Y."/>
            <person name="Rokhsar D."/>
        </authorList>
    </citation>
    <scope>NUCLEOTIDE SEQUENCE [LARGE SCALE GENOMIC DNA]</scope>
    <source>
        <strain evidence="2">cv. Nisqually</strain>
    </source>
</reference>
<gene>
    <name evidence="1" type="ORF">POPTR_002G176500</name>
</gene>
<dbReference type="InParanoid" id="U7DYD5"/>
<evidence type="ECO:0000313" key="1">
    <source>
        <dbReference type="EMBL" id="PNT50245.1"/>
    </source>
</evidence>
<dbReference type="EMBL" id="CM009291">
    <property type="protein sequence ID" value="PNT50245.1"/>
    <property type="molecule type" value="Genomic_DNA"/>
</dbReference>
<sequence length="82" mass="8122">MTMIPSGGAAVFSSPPLCRARGLCFFFPLYSALFLFSLSGSAAVLSVVAGRNGGGAGGGAVTNDGEDGGSLLLVALLPTTKR</sequence>
<proteinExistence type="predicted"/>
<dbReference type="AlphaFoldDB" id="U7DYD5"/>